<comment type="cofactor">
    <cofactor evidence="3">
        <name>heme b</name>
        <dbReference type="ChEBI" id="CHEBI:60344"/>
    </cofactor>
</comment>
<feature type="domain" description="Plant heme peroxidase family profile" evidence="10">
    <location>
        <begin position="1"/>
        <end position="171"/>
    </location>
</feature>
<keyword evidence="12" id="KW-1185">Reference proteome</keyword>
<comment type="cofactor">
    <cofactor evidence="2">
        <name>Ca(2+)</name>
        <dbReference type="ChEBI" id="CHEBI:29108"/>
    </cofactor>
</comment>
<organism evidence="11 12">
    <name type="scientific">Brassica napus</name>
    <name type="common">Rape</name>
    <dbReference type="NCBI Taxonomy" id="3708"/>
    <lineage>
        <taxon>Eukaryota</taxon>
        <taxon>Viridiplantae</taxon>
        <taxon>Streptophyta</taxon>
        <taxon>Embryophyta</taxon>
        <taxon>Tracheophyta</taxon>
        <taxon>Spermatophyta</taxon>
        <taxon>Magnoliopsida</taxon>
        <taxon>eudicotyledons</taxon>
        <taxon>Gunneridae</taxon>
        <taxon>Pentapetalae</taxon>
        <taxon>rosids</taxon>
        <taxon>malvids</taxon>
        <taxon>Brassicales</taxon>
        <taxon>Brassicaceae</taxon>
        <taxon>Brassiceae</taxon>
        <taxon>Brassica</taxon>
    </lineage>
</organism>
<evidence type="ECO:0000256" key="1">
    <source>
        <dbReference type="ARBA" id="ARBA00000189"/>
    </source>
</evidence>
<protein>
    <recommendedName>
        <fullName evidence="4">peroxidase</fullName>
        <ecNumber evidence="4">1.11.1.7</ecNumber>
    </recommendedName>
</protein>
<dbReference type="PANTHER" id="PTHR31517:SF42">
    <property type="entry name" value="PEROXIDASE 65"/>
    <property type="match status" value="1"/>
</dbReference>
<dbReference type="Gene3D" id="1.10.520.10">
    <property type="match status" value="1"/>
</dbReference>
<dbReference type="EC" id="1.11.1.7" evidence="4"/>
<evidence type="ECO:0000256" key="9">
    <source>
        <dbReference type="ARBA" id="ARBA00023004"/>
    </source>
</evidence>
<feature type="non-terminal residue" evidence="11">
    <location>
        <position position="1"/>
    </location>
</feature>
<dbReference type="Gene3D" id="1.10.420.10">
    <property type="entry name" value="Peroxidase, domain 2"/>
    <property type="match status" value="1"/>
</dbReference>
<comment type="caution">
    <text evidence="11">The sequence shown here is derived from an EMBL/GenBank/DDBJ whole genome shotgun (WGS) entry which is preliminary data.</text>
</comment>
<evidence type="ECO:0000256" key="3">
    <source>
        <dbReference type="ARBA" id="ARBA00001970"/>
    </source>
</evidence>
<dbReference type="InterPro" id="IPR000823">
    <property type="entry name" value="Peroxidase_pln"/>
</dbReference>
<name>A0ABQ7YM66_BRANA</name>
<evidence type="ECO:0000256" key="7">
    <source>
        <dbReference type="ARBA" id="ARBA00022723"/>
    </source>
</evidence>
<evidence type="ECO:0000259" key="10">
    <source>
        <dbReference type="PROSITE" id="PS50873"/>
    </source>
</evidence>
<evidence type="ECO:0000256" key="2">
    <source>
        <dbReference type="ARBA" id="ARBA00001913"/>
    </source>
</evidence>
<keyword evidence="5" id="KW-0575">Peroxidase</keyword>
<dbReference type="PROSITE" id="PS50873">
    <property type="entry name" value="PEROXIDASE_4"/>
    <property type="match status" value="1"/>
</dbReference>
<reference evidence="11 12" key="1">
    <citation type="submission" date="2021-05" db="EMBL/GenBank/DDBJ databases">
        <title>Genome Assembly of Synthetic Allotetraploid Brassica napus Reveals Homoeologous Exchanges between Subgenomes.</title>
        <authorList>
            <person name="Davis J.T."/>
        </authorList>
    </citation>
    <scope>NUCLEOTIDE SEQUENCE [LARGE SCALE GENOMIC DNA]</scope>
    <source>
        <strain evidence="12">cv. Da-Ae</strain>
        <tissue evidence="11">Seedling</tissue>
    </source>
</reference>
<evidence type="ECO:0000256" key="4">
    <source>
        <dbReference type="ARBA" id="ARBA00012313"/>
    </source>
</evidence>
<comment type="catalytic activity">
    <reaction evidence="1">
        <text>2 a phenolic donor + H2O2 = 2 a phenolic radical donor + 2 H2O</text>
        <dbReference type="Rhea" id="RHEA:56136"/>
        <dbReference type="ChEBI" id="CHEBI:15377"/>
        <dbReference type="ChEBI" id="CHEBI:16240"/>
        <dbReference type="ChEBI" id="CHEBI:139520"/>
        <dbReference type="ChEBI" id="CHEBI:139521"/>
        <dbReference type="EC" id="1.11.1.7"/>
    </reaction>
</comment>
<dbReference type="Proteomes" id="UP000824890">
    <property type="component" value="Unassembled WGS sequence"/>
</dbReference>
<keyword evidence="6" id="KW-0349">Heme</keyword>
<dbReference type="InterPro" id="IPR002016">
    <property type="entry name" value="Haem_peroxidase"/>
</dbReference>
<keyword evidence="8" id="KW-0560">Oxidoreductase</keyword>
<proteinExistence type="predicted"/>
<keyword evidence="7" id="KW-0479">Metal-binding</keyword>
<accession>A0ABQ7YM66</accession>
<dbReference type="EMBL" id="JAGKQM010000017">
    <property type="protein sequence ID" value="KAH0869319.1"/>
    <property type="molecule type" value="Genomic_DNA"/>
</dbReference>
<evidence type="ECO:0000256" key="8">
    <source>
        <dbReference type="ARBA" id="ARBA00023002"/>
    </source>
</evidence>
<evidence type="ECO:0000256" key="5">
    <source>
        <dbReference type="ARBA" id="ARBA00022559"/>
    </source>
</evidence>
<dbReference type="SUPFAM" id="SSF48113">
    <property type="entry name" value="Heme-dependent peroxidases"/>
    <property type="match status" value="1"/>
</dbReference>
<evidence type="ECO:0000313" key="11">
    <source>
        <dbReference type="EMBL" id="KAH0869319.1"/>
    </source>
</evidence>
<dbReference type="InterPro" id="IPR010255">
    <property type="entry name" value="Haem_peroxidase_sf"/>
</dbReference>
<evidence type="ECO:0000313" key="12">
    <source>
        <dbReference type="Proteomes" id="UP000824890"/>
    </source>
</evidence>
<sequence>RTTRLTNRNMTMISMTPSQEMISTVSRQNSSCLVSTSRTCNFCDTRDLVTLVGGPYFSLKIGSKGGLGSKAHISPVLLYVPKVDQEINPRLATTMKELCKIHIWTTQLQRLGILASCHILIKDNSTEPSVELYATNEKAFFENFSQVMEKLGTVGLEGDGEEVRSRCDHFKNLNV</sequence>
<keyword evidence="9" id="KW-0408">Iron</keyword>
<evidence type="ECO:0000256" key="6">
    <source>
        <dbReference type="ARBA" id="ARBA00022617"/>
    </source>
</evidence>
<gene>
    <name evidence="11" type="ORF">HID58_076341</name>
</gene>
<dbReference type="PANTHER" id="PTHR31517">
    <property type="match status" value="1"/>
</dbReference>